<reference evidence="2 3" key="1">
    <citation type="journal article" date="2024" name="IMA Fungus">
        <title>IMA Genome - F19 : A genome assembly and annotation guide to empower mycologists, including annotated draft genome sequences of Ceratocystis pirilliformis, Diaporthe australafricana, Fusarium ophioides, Paecilomyces lecythidis, and Sporothrix stenoceras.</title>
        <authorList>
            <person name="Aylward J."/>
            <person name="Wilson A.M."/>
            <person name="Visagie C.M."/>
            <person name="Spraker J."/>
            <person name="Barnes I."/>
            <person name="Buitendag C."/>
            <person name="Ceriani C."/>
            <person name="Del Mar Angel L."/>
            <person name="du Plessis D."/>
            <person name="Fuchs T."/>
            <person name="Gasser K."/>
            <person name="Kramer D."/>
            <person name="Li W."/>
            <person name="Munsamy K."/>
            <person name="Piso A."/>
            <person name="Price J.L."/>
            <person name="Sonnekus B."/>
            <person name="Thomas C."/>
            <person name="van der Nest A."/>
            <person name="van Dijk A."/>
            <person name="van Heerden A."/>
            <person name="van Vuuren N."/>
            <person name="Yilmaz N."/>
            <person name="Duong T.A."/>
            <person name="van der Merwe N.A."/>
            <person name="Wingfield M.J."/>
            <person name="Wingfield B.D."/>
        </authorList>
    </citation>
    <scope>NUCLEOTIDE SEQUENCE [LARGE SCALE GENOMIC DNA]</scope>
    <source>
        <strain evidence="2 3">CMW 18300</strain>
    </source>
</reference>
<protein>
    <submittedName>
        <fullName evidence="2">Uncharacterized protein</fullName>
    </submittedName>
</protein>
<name>A0ABR3VXX4_9PEZI</name>
<evidence type="ECO:0000256" key="1">
    <source>
        <dbReference type="SAM" id="MobiDB-lite"/>
    </source>
</evidence>
<dbReference type="Proteomes" id="UP001583177">
    <property type="component" value="Unassembled WGS sequence"/>
</dbReference>
<proteinExistence type="predicted"/>
<evidence type="ECO:0000313" key="2">
    <source>
        <dbReference type="EMBL" id="KAL1848111.1"/>
    </source>
</evidence>
<organism evidence="2 3">
    <name type="scientific">Diaporthe australafricana</name>
    <dbReference type="NCBI Taxonomy" id="127596"/>
    <lineage>
        <taxon>Eukaryota</taxon>
        <taxon>Fungi</taxon>
        <taxon>Dikarya</taxon>
        <taxon>Ascomycota</taxon>
        <taxon>Pezizomycotina</taxon>
        <taxon>Sordariomycetes</taxon>
        <taxon>Sordariomycetidae</taxon>
        <taxon>Diaporthales</taxon>
        <taxon>Diaporthaceae</taxon>
        <taxon>Diaporthe</taxon>
    </lineage>
</organism>
<dbReference type="EMBL" id="JAWRVE010000226">
    <property type="protein sequence ID" value="KAL1848111.1"/>
    <property type="molecule type" value="Genomic_DNA"/>
</dbReference>
<comment type="caution">
    <text evidence="2">The sequence shown here is derived from an EMBL/GenBank/DDBJ whole genome shotgun (WGS) entry which is preliminary data.</text>
</comment>
<gene>
    <name evidence="2" type="ORF">Daus18300_013710</name>
</gene>
<keyword evidence="3" id="KW-1185">Reference proteome</keyword>
<accession>A0ABR3VXX4</accession>
<feature type="region of interest" description="Disordered" evidence="1">
    <location>
        <begin position="1"/>
        <end position="25"/>
    </location>
</feature>
<sequence>METSDTGRLANPEAPLQTPHDVEEPSNLSIDIESMERQTFPESYYDATHELGLNDFDISTDEPSTVSGIVDPAQAERDMCGPRDFVGITFDFDSPNNHRIAQDSVMLAQTNDQPPCFSDVLDSSTSTQLPSVQFDYDASVSNFEAMGSARTDSDAYFVKDKPDMDGRFEGLLEYSRAMGFDSFDSLVTAYYSHNFDVSSPLATVQRLSRNRHLPKVLADVLDAAKGWSDWERHGLHAEIMKQAESILVSEADRASSALNVSIDQFVEAQDPARISPITAGTVLGVRRTIEREVCVSE</sequence>
<evidence type="ECO:0000313" key="3">
    <source>
        <dbReference type="Proteomes" id="UP001583177"/>
    </source>
</evidence>